<dbReference type="PANTHER" id="PTHR45661:SF3">
    <property type="entry name" value="IG-LIKE DOMAIN-CONTAINING PROTEIN"/>
    <property type="match status" value="1"/>
</dbReference>
<dbReference type="InterPro" id="IPR026906">
    <property type="entry name" value="LRR_5"/>
</dbReference>
<accession>A0A644WI78</accession>
<reference evidence="1" key="1">
    <citation type="submission" date="2019-08" db="EMBL/GenBank/DDBJ databases">
        <authorList>
            <person name="Kucharzyk K."/>
            <person name="Murdoch R.W."/>
            <person name="Higgins S."/>
            <person name="Loffler F."/>
        </authorList>
    </citation>
    <scope>NUCLEOTIDE SEQUENCE</scope>
</reference>
<dbReference type="PANTHER" id="PTHR45661">
    <property type="entry name" value="SURFACE ANTIGEN"/>
    <property type="match status" value="1"/>
</dbReference>
<organism evidence="1">
    <name type="scientific">bioreactor metagenome</name>
    <dbReference type="NCBI Taxonomy" id="1076179"/>
    <lineage>
        <taxon>unclassified sequences</taxon>
        <taxon>metagenomes</taxon>
        <taxon>ecological metagenomes</taxon>
    </lineage>
</organism>
<comment type="caution">
    <text evidence="1">The sequence shown here is derived from an EMBL/GenBank/DDBJ whole genome shotgun (WGS) entry which is preliminary data.</text>
</comment>
<dbReference type="SUPFAM" id="SSF52058">
    <property type="entry name" value="L domain-like"/>
    <property type="match status" value="1"/>
</dbReference>
<dbReference type="InterPro" id="IPR032675">
    <property type="entry name" value="LRR_dom_sf"/>
</dbReference>
<dbReference type="Gene3D" id="2.40.128.720">
    <property type="match status" value="1"/>
</dbReference>
<sequence length="1020" mass="119147">MKTKKFTLCLSLMLLFACTIVFAEKHVYALESTGDGLNKSNRAVQKTVAMKKQNEIRHTGKGVSLELKKEQILKIAEQITREEKNTVLYAKYSYDKNNLLIKRSKYVYDDKDNLIEYREEMLNDNSRYWMQWSGKWITQNMYTQVFDNLNNVVNYKEWQLNFDNGEFRLIEEYSCVYDNMGRETFYESYEWDESRYMMRGVEKREQHYDPRGYAVFQEWYVWNENQWGWVGDYKEINEIDALDCITNQEQYVWNYNTNNWAGQNKFTSTYLVDGAKVYEEQFYWIWDVNTSSWVKNTSYKYQYDYEIINQVYWYELRTARYEWTQNDYVLVDETVRTPYPQGNSYLSSLRKINVDGVMINFSKVEYQFNENQKWTQVLVSVWLADKWEDSEIRLYTYSTPDSVRTQTNLRTNVYYQFNGLTPPGLCQGQTYFPYTKIFTKYHPVTGNEEVYYAYRWESGLCNWVPNSGKRVTVYDETGEYRLSYTECYEYNLDDWFNCYNKQTVYNDAGKKIEESEYQNGVLVSKVINVFNDQGLRVENQVYSGENLEYKYEFEYNGKGRIVRQIYSRIDSLLPLGKERYKWEVEYIADTLFSVINRYDGADINGDAVLHDEEWLFDGKDVYRYSAPISGDSVHIQINAYGDLGMLDFGTVKKMKITGPVTNEELAYLNYVCRDSLRLLDLETALIEENTLQTGVFEDTEINTLILPSTLQKIEEEAIVDYEGYLEELVIFPSLQKFEFEAVEAYGLMRLEIKSEFFNRLYDFVGDEMNLPGIVNVYKSKLEKITFNDVSGKLANEICYNLAYLKEVVIRDGITEIGDNAFKSCGMLRSVKLPATLSKVGYNAFWGCNELAELIIPEGVTEVGHSAFWGCSGVSFIEMPSTLQVVGKNAFWGCTNVEKMDVRAVEPPALGDNALAGVPRDAALTIPVSSVETYKSRPQWSEFYRINTGTDDNALKSVRMVVANRKLTLYNLPQNTGLELYNIGGLKIIDIQNPDEYMTIELEPGTYVVKLGKEVSKIVVR</sequence>
<evidence type="ECO:0000313" key="1">
    <source>
        <dbReference type="EMBL" id="MPM01994.1"/>
    </source>
</evidence>
<dbReference type="EMBL" id="VSSQ01000837">
    <property type="protein sequence ID" value="MPM01994.1"/>
    <property type="molecule type" value="Genomic_DNA"/>
</dbReference>
<evidence type="ECO:0008006" key="2">
    <source>
        <dbReference type="Google" id="ProtNLM"/>
    </source>
</evidence>
<dbReference type="PROSITE" id="PS51257">
    <property type="entry name" value="PROKAR_LIPOPROTEIN"/>
    <property type="match status" value="1"/>
</dbReference>
<dbReference type="Pfam" id="PF13306">
    <property type="entry name" value="LRR_5"/>
    <property type="match status" value="2"/>
</dbReference>
<dbReference type="Gene3D" id="3.80.10.10">
    <property type="entry name" value="Ribonuclease Inhibitor"/>
    <property type="match status" value="1"/>
</dbReference>
<gene>
    <name evidence="1" type="ORF">SDC9_48237</name>
</gene>
<dbReference type="AlphaFoldDB" id="A0A644WI78"/>
<protein>
    <recommendedName>
        <fullName evidence="2">Secretion system C-terminal sorting domain-containing protein</fullName>
    </recommendedName>
</protein>
<dbReference type="InterPro" id="IPR053139">
    <property type="entry name" value="Surface_bspA-like"/>
</dbReference>
<proteinExistence type="predicted"/>
<name>A0A644WI78_9ZZZZ</name>